<dbReference type="Pfam" id="PF01979">
    <property type="entry name" value="Amidohydro_1"/>
    <property type="match status" value="1"/>
</dbReference>
<dbReference type="RefSeq" id="WP_394845430.1">
    <property type="nucleotide sequence ID" value="NZ_CP089982.1"/>
</dbReference>
<dbReference type="PANTHER" id="PTHR43135:SF3">
    <property type="entry name" value="ALPHA-D-RIBOSE 1-METHYLPHOSPHONATE 5-TRIPHOSPHATE DIPHOSPHATASE"/>
    <property type="match status" value="1"/>
</dbReference>
<dbReference type="Gene3D" id="2.30.40.10">
    <property type="entry name" value="Urease, subunit C, domain 1"/>
    <property type="match status" value="1"/>
</dbReference>
<dbReference type="EMBL" id="CP089982">
    <property type="protein sequence ID" value="WXA94820.1"/>
    <property type="molecule type" value="Genomic_DNA"/>
</dbReference>
<evidence type="ECO:0000313" key="2">
    <source>
        <dbReference type="EMBL" id="WXA94820.1"/>
    </source>
</evidence>
<evidence type="ECO:0000313" key="3">
    <source>
        <dbReference type="Proteomes" id="UP001379533"/>
    </source>
</evidence>
<name>A0ABZ2KCL1_9BACT</name>
<proteinExistence type="predicted"/>
<dbReference type="SUPFAM" id="SSF51556">
    <property type="entry name" value="Metallo-dependent hydrolases"/>
    <property type="match status" value="1"/>
</dbReference>
<dbReference type="InterPro" id="IPR011059">
    <property type="entry name" value="Metal-dep_hydrolase_composite"/>
</dbReference>
<accession>A0ABZ2KCL1</accession>
<sequence length="437" mass="45973">MGRRVLGAFGVVAMAIGAFCLWPTKPPCVHVTGHRALHFRGGRVFDGDRVLTGSDVLVVDGSIAALGEISCIDEGDAEVEEVDARGHTLLPGLIDAHTHRSASEESLAEAIAFGVTTEMDMAGSRPARLAEMRAQDNPQWADAFGAGVRVTAPGGHGTEFGNRGPTLARAEDADAFVEARVREGSSFIKLIISSELPTLNEEKARAVVDAAHARGRRVVSHVNFRVDAEVAVAAGVDGLAHVFIDRFNGRFRNGKAVGWDRAAVQRLVEEMGRRHIFVVPTLSVLQGTCGLAPGKAVLNDPRLAPRLGERAKHVLAAEAWAVDSDRDCFAHVLESVSMLHGAGVPILAGTDAGNAGVTHGASLHGEMELLVKAGLSPIEALRAATSVPAASFDAIADRGHIAVGARADLLLVAGDPTEDILATRAIARVYKHGVRAH</sequence>
<dbReference type="InterPro" id="IPR032466">
    <property type="entry name" value="Metal_Hydrolase"/>
</dbReference>
<dbReference type="SUPFAM" id="SSF51338">
    <property type="entry name" value="Composite domain of metallo-dependent hydrolases"/>
    <property type="match status" value="1"/>
</dbReference>
<dbReference type="Gene3D" id="1.20.58.520">
    <property type="entry name" value="Amidohydrolase"/>
    <property type="match status" value="1"/>
</dbReference>
<dbReference type="InterPro" id="IPR006680">
    <property type="entry name" value="Amidohydro-rel"/>
</dbReference>
<organism evidence="2 3">
    <name type="scientific">Pendulispora brunnea</name>
    <dbReference type="NCBI Taxonomy" id="2905690"/>
    <lineage>
        <taxon>Bacteria</taxon>
        <taxon>Pseudomonadati</taxon>
        <taxon>Myxococcota</taxon>
        <taxon>Myxococcia</taxon>
        <taxon>Myxococcales</taxon>
        <taxon>Sorangiineae</taxon>
        <taxon>Pendulisporaceae</taxon>
        <taxon>Pendulispora</taxon>
    </lineage>
</organism>
<keyword evidence="3" id="KW-1185">Reference proteome</keyword>
<dbReference type="InterPro" id="IPR051781">
    <property type="entry name" value="Metallo-dep_Hydrolase"/>
</dbReference>
<dbReference type="Gene3D" id="3.40.50.10910">
    <property type="entry name" value="Amidohydrolase"/>
    <property type="match status" value="1"/>
</dbReference>
<feature type="domain" description="Amidohydrolase-related" evidence="1">
    <location>
        <begin position="88"/>
        <end position="421"/>
    </location>
</feature>
<dbReference type="Proteomes" id="UP001379533">
    <property type="component" value="Chromosome"/>
</dbReference>
<gene>
    <name evidence="2" type="ORF">LZC95_51415</name>
</gene>
<protein>
    <submittedName>
        <fullName evidence="2">Amidohydrolase family protein</fullName>
    </submittedName>
</protein>
<evidence type="ECO:0000259" key="1">
    <source>
        <dbReference type="Pfam" id="PF01979"/>
    </source>
</evidence>
<reference evidence="2 3" key="1">
    <citation type="submission" date="2021-12" db="EMBL/GenBank/DDBJ databases">
        <title>Discovery of the Pendulisporaceae a myxobacterial family with distinct sporulation behavior and unique specialized metabolism.</title>
        <authorList>
            <person name="Garcia R."/>
            <person name="Popoff A."/>
            <person name="Bader C.D."/>
            <person name="Loehr J."/>
            <person name="Walesch S."/>
            <person name="Walt C."/>
            <person name="Boldt J."/>
            <person name="Bunk B."/>
            <person name="Haeckl F.J.F.P.J."/>
            <person name="Gunesch A.P."/>
            <person name="Birkelbach J."/>
            <person name="Nuebel U."/>
            <person name="Pietschmann T."/>
            <person name="Bach T."/>
            <person name="Mueller R."/>
        </authorList>
    </citation>
    <scope>NUCLEOTIDE SEQUENCE [LARGE SCALE GENOMIC DNA]</scope>
    <source>
        <strain evidence="2 3">MSr12523</strain>
    </source>
</reference>
<dbReference type="PANTHER" id="PTHR43135">
    <property type="entry name" value="ALPHA-D-RIBOSE 1-METHYLPHOSPHONATE 5-TRIPHOSPHATE DIPHOSPHATASE"/>
    <property type="match status" value="1"/>
</dbReference>
<dbReference type="Gene3D" id="3.30.110.90">
    <property type="entry name" value="Amidohydrolase"/>
    <property type="match status" value="1"/>
</dbReference>